<feature type="non-terminal residue" evidence="2">
    <location>
        <position position="108"/>
    </location>
</feature>
<feature type="non-terminal residue" evidence="2">
    <location>
        <position position="1"/>
    </location>
</feature>
<dbReference type="OrthoDB" id="775260at2759"/>
<dbReference type="KEGG" id="ovi:T265_12562"/>
<accession>A0A075AJL3</accession>
<reference evidence="2 3" key="1">
    <citation type="submission" date="2013-11" db="EMBL/GenBank/DDBJ databases">
        <title>Opisthorchis viverrini - life in the bile duct.</title>
        <authorList>
            <person name="Young N.D."/>
            <person name="Nagarajan N."/>
            <person name="Lin S.J."/>
            <person name="Korhonen P.K."/>
            <person name="Jex A.R."/>
            <person name="Hall R.S."/>
            <person name="Safavi-Hemami H."/>
            <person name="Kaewkong W."/>
            <person name="Bertrand D."/>
            <person name="Gao S."/>
            <person name="Seet Q."/>
            <person name="Wongkham S."/>
            <person name="Teh B.T."/>
            <person name="Wongkham C."/>
            <person name="Intapan P.M."/>
            <person name="Maleewong W."/>
            <person name="Yang X."/>
            <person name="Hu M."/>
            <person name="Wang Z."/>
            <person name="Hofmann A."/>
            <person name="Sternberg P.W."/>
            <person name="Tan P."/>
            <person name="Wang J."/>
            <person name="Gasser R.B."/>
        </authorList>
    </citation>
    <scope>NUCLEOTIDE SEQUENCE [LARGE SCALE GENOMIC DNA]</scope>
</reference>
<evidence type="ECO:0000313" key="2">
    <source>
        <dbReference type="EMBL" id="KER33584.1"/>
    </source>
</evidence>
<dbReference type="AlphaFoldDB" id="A0A075AJL3"/>
<protein>
    <submittedName>
        <fullName evidence="2">Uncharacterized protein</fullName>
    </submittedName>
</protein>
<dbReference type="STRING" id="6198.A0A075AJL3"/>
<dbReference type="RefSeq" id="XP_009162650.1">
    <property type="nucleotide sequence ID" value="XM_009164386.1"/>
</dbReference>
<evidence type="ECO:0000313" key="3">
    <source>
        <dbReference type="Proteomes" id="UP000054324"/>
    </source>
</evidence>
<feature type="region of interest" description="Disordered" evidence="1">
    <location>
        <begin position="1"/>
        <end position="25"/>
    </location>
</feature>
<dbReference type="GeneID" id="20326730"/>
<feature type="compositionally biased region" description="Polar residues" evidence="1">
    <location>
        <begin position="12"/>
        <end position="25"/>
    </location>
</feature>
<sequence length="108" mass="12084">REFTDPRVRGLNPTSASRLPQSRLGQPISTPALLLPSVMELEVAQWLRRQLMERKVRGSASRLLLSMLEQSSGIPAILPPSVGKPARHRKGAAAERFMDQTPNQWRTC</sequence>
<name>A0A075AJL3_OPIVI</name>
<evidence type="ECO:0000256" key="1">
    <source>
        <dbReference type="SAM" id="MobiDB-lite"/>
    </source>
</evidence>
<dbReference type="EMBL" id="KL596623">
    <property type="protein sequence ID" value="KER33584.1"/>
    <property type="molecule type" value="Genomic_DNA"/>
</dbReference>
<feature type="region of interest" description="Disordered" evidence="1">
    <location>
        <begin position="76"/>
        <end position="108"/>
    </location>
</feature>
<gene>
    <name evidence="2" type="ORF">T265_12562</name>
</gene>
<dbReference type="CTD" id="20326730"/>
<organism evidence="2 3">
    <name type="scientific">Opisthorchis viverrini</name>
    <name type="common">Southeast Asian liver fluke</name>
    <dbReference type="NCBI Taxonomy" id="6198"/>
    <lineage>
        <taxon>Eukaryota</taxon>
        <taxon>Metazoa</taxon>
        <taxon>Spiralia</taxon>
        <taxon>Lophotrochozoa</taxon>
        <taxon>Platyhelminthes</taxon>
        <taxon>Trematoda</taxon>
        <taxon>Digenea</taxon>
        <taxon>Opisthorchiida</taxon>
        <taxon>Opisthorchiata</taxon>
        <taxon>Opisthorchiidae</taxon>
        <taxon>Opisthorchis</taxon>
    </lineage>
</organism>
<keyword evidence="3" id="KW-1185">Reference proteome</keyword>
<proteinExistence type="predicted"/>
<dbReference type="Proteomes" id="UP000054324">
    <property type="component" value="Unassembled WGS sequence"/>
</dbReference>